<dbReference type="AlphaFoldDB" id="A0A8T9SZT7"/>
<evidence type="ECO:0000256" key="1">
    <source>
        <dbReference type="SAM" id="SignalP"/>
    </source>
</evidence>
<protein>
    <submittedName>
        <fullName evidence="2">Uncharacterized protein</fullName>
    </submittedName>
</protein>
<evidence type="ECO:0000313" key="2">
    <source>
        <dbReference type="EMBL" id="UOR06454.1"/>
    </source>
</evidence>
<dbReference type="KEGG" id="haei:MUN82_05000"/>
<name>A0A8T9SZT7_9BACT</name>
<evidence type="ECO:0000313" key="3">
    <source>
        <dbReference type="Proteomes" id="UP000829925"/>
    </source>
</evidence>
<keyword evidence="3" id="KW-1185">Reference proteome</keyword>
<sequence length="199" mass="22012">MNITITISVFSCLWLSALTVLSQVSPSVSPPLPAAIRRALPAGYQVLAAEKGDLNRDALPDYAVVLHRPDEQKTSDVIDHPTKRPLLLFVGGAGGTYTLAARSDNAVYCVDCGGMMGDPFQGLTLKNGYFTVEHYGGSGQRWTRLITFRYDATARTWLLHRDGGEYFDASDPEHSKTTMRTAKNFGRVVFTKFDIYKEE</sequence>
<organism evidence="2 3">
    <name type="scientific">Hymenobacter aerilatus</name>
    <dbReference type="NCBI Taxonomy" id="2932251"/>
    <lineage>
        <taxon>Bacteria</taxon>
        <taxon>Pseudomonadati</taxon>
        <taxon>Bacteroidota</taxon>
        <taxon>Cytophagia</taxon>
        <taxon>Cytophagales</taxon>
        <taxon>Hymenobacteraceae</taxon>
        <taxon>Hymenobacter</taxon>
    </lineage>
</organism>
<dbReference type="RefSeq" id="WP_245095442.1">
    <property type="nucleotide sequence ID" value="NZ_CP095053.1"/>
</dbReference>
<feature type="signal peptide" evidence="1">
    <location>
        <begin position="1"/>
        <end position="22"/>
    </location>
</feature>
<reference evidence="2 3" key="1">
    <citation type="submission" date="2022-04" db="EMBL/GenBank/DDBJ databases">
        <title>Hymenobacter sp. isolated from the air.</title>
        <authorList>
            <person name="Won M."/>
            <person name="Lee C.-M."/>
            <person name="Woen H.-Y."/>
            <person name="Kwon S.-W."/>
        </authorList>
    </citation>
    <scope>NUCLEOTIDE SEQUENCE [LARGE SCALE GENOMIC DNA]</scope>
    <source>
        <strain evidence="3">5413 J-13</strain>
    </source>
</reference>
<keyword evidence="1" id="KW-0732">Signal</keyword>
<proteinExistence type="predicted"/>
<gene>
    <name evidence="2" type="ORF">MUN82_05000</name>
</gene>
<dbReference type="EMBL" id="CP095053">
    <property type="protein sequence ID" value="UOR06454.1"/>
    <property type="molecule type" value="Genomic_DNA"/>
</dbReference>
<accession>A0A8T9SZT7</accession>
<feature type="chain" id="PRO_5035948937" evidence="1">
    <location>
        <begin position="23"/>
        <end position="199"/>
    </location>
</feature>
<dbReference type="Proteomes" id="UP000829925">
    <property type="component" value="Chromosome"/>
</dbReference>